<feature type="region of interest" description="Disordered" evidence="3">
    <location>
        <begin position="368"/>
        <end position="480"/>
    </location>
</feature>
<dbReference type="OMA" id="RERNGCT"/>
<dbReference type="InterPro" id="IPR029058">
    <property type="entry name" value="AB_hydrolase_fold"/>
</dbReference>
<dbReference type="EMBL" id="LGTL01000006">
    <property type="protein sequence ID" value="KPA81526.1"/>
    <property type="molecule type" value="Genomic_DNA"/>
</dbReference>
<dbReference type="InterPro" id="IPR050955">
    <property type="entry name" value="Plant_Biomass_Hydrol_Est"/>
</dbReference>
<keyword evidence="1" id="KW-0732">Signal</keyword>
<evidence type="ECO:0000256" key="1">
    <source>
        <dbReference type="ARBA" id="ARBA00022729"/>
    </source>
</evidence>
<dbReference type="RefSeq" id="XP_015659964.1">
    <property type="nucleotide sequence ID" value="XM_015801344.1"/>
</dbReference>
<feature type="compositionally biased region" description="Basic residues" evidence="3">
    <location>
        <begin position="427"/>
        <end position="446"/>
    </location>
</feature>
<keyword evidence="4" id="KW-0812">Transmembrane</keyword>
<dbReference type="AlphaFoldDB" id="A0A0M9G3R7"/>
<accession>A0A0M9G3R7</accession>
<dbReference type="VEuPathDB" id="TriTrypDB:LpyrH10_06_2430"/>
<keyword evidence="2" id="KW-0378">Hydrolase</keyword>
<dbReference type="RefSeq" id="XP_015659965.1">
    <property type="nucleotide sequence ID" value="XM_015801345.1"/>
</dbReference>
<reference evidence="5 6" key="1">
    <citation type="submission" date="2015-07" db="EMBL/GenBank/DDBJ databases">
        <title>High-quality genome of monoxenous trypanosomatid Leptomonas pyrrhocoris.</title>
        <authorList>
            <person name="Flegontov P."/>
            <person name="Butenko A."/>
            <person name="Firsov S."/>
            <person name="Vlcek C."/>
            <person name="Logacheva M.D."/>
            <person name="Field M."/>
            <person name="Filatov D."/>
            <person name="Flegontova O."/>
            <person name="Gerasimov E."/>
            <person name="Jackson A.P."/>
            <person name="Kelly S."/>
            <person name="Opperdoes F."/>
            <person name="O'Reilly A."/>
            <person name="Votypka J."/>
            <person name="Yurchenko V."/>
            <person name="Lukes J."/>
        </authorList>
    </citation>
    <scope>NUCLEOTIDE SEQUENCE [LARGE SCALE GENOMIC DNA]</scope>
    <source>
        <strain evidence="5">H10</strain>
    </source>
</reference>
<dbReference type="Proteomes" id="UP000037923">
    <property type="component" value="Unassembled WGS sequence"/>
</dbReference>
<organism evidence="5 6">
    <name type="scientific">Leptomonas pyrrhocoris</name>
    <name type="common">Firebug parasite</name>
    <dbReference type="NCBI Taxonomy" id="157538"/>
    <lineage>
        <taxon>Eukaryota</taxon>
        <taxon>Discoba</taxon>
        <taxon>Euglenozoa</taxon>
        <taxon>Kinetoplastea</taxon>
        <taxon>Metakinetoplastina</taxon>
        <taxon>Trypanosomatida</taxon>
        <taxon>Trypanosomatidae</taxon>
        <taxon>Leishmaniinae</taxon>
        <taxon>Leptomonas</taxon>
    </lineage>
</organism>
<evidence type="ECO:0000256" key="2">
    <source>
        <dbReference type="ARBA" id="ARBA00022801"/>
    </source>
</evidence>
<evidence type="ECO:0000313" key="6">
    <source>
        <dbReference type="Proteomes" id="UP000037923"/>
    </source>
</evidence>
<evidence type="ECO:0000313" key="5">
    <source>
        <dbReference type="EMBL" id="KPA81526.1"/>
    </source>
</evidence>
<comment type="caution">
    <text evidence="5">The sequence shown here is derived from an EMBL/GenBank/DDBJ whole genome shotgun (WGS) entry which is preliminary data.</text>
</comment>
<dbReference type="EMBL" id="LGTL01000006">
    <property type="protein sequence ID" value="KPA81525.1"/>
    <property type="molecule type" value="Genomic_DNA"/>
</dbReference>
<feature type="compositionally biased region" description="Basic and acidic residues" evidence="3">
    <location>
        <begin position="368"/>
        <end position="379"/>
    </location>
</feature>
<keyword evidence="4" id="KW-1133">Transmembrane helix</keyword>
<dbReference type="GeneID" id="26904164"/>
<dbReference type="SUPFAM" id="SSF53474">
    <property type="entry name" value="alpha/beta-Hydrolases"/>
    <property type="match status" value="1"/>
</dbReference>
<sequence>MKAESGVRQPGEPGYVKRMTHIILSLVVLVVMPLYVYREVTLLRTLATAPVSRVILFGAPLDPRKLAQRLNPHGEPIYMSNVVAATNGSCDAAAAVPEIPKGQITAVTFNVDDTERHGVVYIPNSYPSVTTATTTRAASPAPMLVLFHGLNDNCEHFLNATGFIPYAEQHSFVLVSACGSQGYLGTAWNSGTCCGFSGDKPNDVAFAQKIVKDMSETVCVDERKVMAVGFSNGAMLSEVLACEAPDVFQATVSIGGVVELRPGNAEGLARCTEKVRAKQHRASVLMVHGTSDAMVPWGGNRFLGFPSIDANLAAWVERNDCAADKKNSTIHTKTYTNTIYDHCGAATANVATDDAAVKIALRHENRMHLPAERTAREAFETPAPRSGSPSLRVQVEPLGVHRKHGKRVDRDDEDHDEEREDREGRMEKHHHPKMEKRTKGRRGPHRRLPEDRPHRGGGRHPRHPTPCVLPPVGEKQAKVDADSAISQIELVKVEGGAHSWPEDKEFSTTEYIIQFGARVFGGYPK</sequence>
<keyword evidence="6" id="KW-1185">Reference proteome</keyword>
<gene>
    <name evidence="5" type="ORF">ABB37_03873</name>
</gene>
<dbReference type="Pfam" id="PF00756">
    <property type="entry name" value="Esterase"/>
    <property type="match status" value="1"/>
</dbReference>
<feature type="compositionally biased region" description="Acidic residues" evidence="3">
    <location>
        <begin position="411"/>
        <end position="420"/>
    </location>
</feature>
<dbReference type="Gene3D" id="3.40.50.1820">
    <property type="entry name" value="alpha/beta hydrolase"/>
    <property type="match status" value="1"/>
</dbReference>
<feature type="transmembrane region" description="Helical" evidence="4">
    <location>
        <begin position="21"/>
        <end position="37"/>
    </location>
</feature>
<keyword evidence="4" id="KW-0472">Membrane</keyword>
<dbReference type="InterPro" id="IPR000801">
    <property type="entry name" value="Esterase-like"/>
</dbReference>
<proteinExistence type="predicted"/>
<dbReference type="PANTHER" id="PTHR43037">
    <property type="entry name" value="UNNAMED PRODUCT-RELATED"/>
    <property type="match status" value="1"/>
</dbReference>
<dbReference type="PANTHER" id="PTHR43037:SF5">
    <property type="entry name" value="FERULOYL ESTERASE"/>
    <property type="match status" value="1"/>
</dbReference>
<name>A0A0M9G3R7_LEPPY</name>
<dbReference type="OrthoDB" id="424610at2759"/>
<evidence type="ECO:0000256" key="3">
    <source>
        <dbReference type="SAM" id="MobiDB-lite"/>
    </source>
</evidence>
<dbReference type="GO" id="GO:0016787">
    <property type="term" value="F:hydrolase activity"/>
    <property type="evidence" value="ECO:0007669"/>
    <property type="project" value="UniProtKB-KW"/>
</dbReference>
<protein>
    <submittedName>
        <fullName evidence="5">Uncharacterized protein</fullName>
    </submittedName>
</protein>
<evidence type="ECO:0000256" key="4">
    <source>
        <dbReference type="SAM" id="Phobius"/>
    </source>
</evidence>